<dbReference type="CDD" id="cd00082">
    <property type="entry name" value="HisKA"/>
    <property type="match status" value="1"/>
</dbReference>
<dbReference type="PANTHER" id="PTHR43065">
    <property type="entry name" value="SENSOR HISTIDINE KINASE"/>
    <property type="match status" value="1"/>
</dbReference>
<reference evidence="12 13" key="1">
    <citation type="submission" date="2019-02" db="EMBL/GenBank/DDBJ databases">
        <title>Deep-cultivation of Planctomycetes and their phenomic and genomic characterization uncovers novel biology.</title>
        <authorList>
            <person name="Wiegand S."/>
            <person name="Jogler M."/>
            <person name="Boedeker C."/>
            <person name="Pinto D."/>
            <person name="Vollmers J."/>
            <person name="Rivas-Marin E."/>
            <person name="Kohn T."/>
            <person name="Peeters S.H."/>
            <person name="Heuer A."/>
            <person name="Rast P."/>
            <person name="Oberbeckmann S."/>
            <person name="Bunk B."/>
            <person name="Jeske O."/>
            <person name="Meyerdierks A."/>
            <person name="Storesund J.E."/>
            <person name="Kallscheuer N."/>
            <person name="Luecker S."/>
            <person name="Lage O.M."/>
            <person name="Pohl T."/>
            <person name="Merkel B.J."/>
            <person name="Hornburger P."/>
            <person name="Mueller R.-W."/>
            <person name="Bruemmer F."/>
            <person name="Labrenz M."/>
            <person name="Spormann A.M."/>
            <person name="Op Den Camp H."/>
            <person name="Overmann J."/>
            <person name="Amann R."/>
            <person name="Jetten M.S.M."/>
            <person name="Mascher T."/>
            <person name="Medema M.H."/>
            <person name="Devos D.P."/>
            <person name="Kaster A.-K."/>
            <person name="Ovreas L."/>
            <person name="Rohde M."/>
            <person name="Galperin M.Y."/>
            <person name="Jogler C."/>
        </authorList>
    </citation>
    <scope>NUCLEOTIDE SEQUENCE [LARGE SCALE GENOMIC DNA]</scope>
    <source>
        <strain evidence="12 13">KOR42</strain>
    </source>
</reference>
<dbReference type="InterPro" id="IPR004358">
    <property type="entry name" value="Sig_transdc_His_kin-like_C"/>
</dbReference>
<dbReference type="InterPro" id="IPR036097">
    <property type="entry name" value="HisK_dim/P_sf"/>
</dbReference>
<proteinExistence type="predicted"/>
<dbReference type="SUPFAM" id="SSF55874">
    <property type="entry name" value="ATPase domain of HSP90 chaperone/DNA topoisomerase II/histidine kinase"/>
    <property type="match status" value="1"/>
</dbReference>
<keyword evidence="4 12" id="KW-0808">Transferase</keyword>
<dbReference type="Gene3D" id="1.10.287.130">
    <property type="match status" value="1"/>
</dbReference>
<comment type="catalytic activity">
    <reaction evidence="1">
        <text>ATP + protein L-histidine = ADP + protein N-phospho-L-histidine.</text>
        <dbReference type="EC" id="2.7.13.3"/>
    </reaction>
</comment>
<evidence type="ECO:0000256" key="6">
    <source>
        <dbReference type="ARBA" id="ARBA00022777"/>
    </source>
</evidence>
<feature type="transmembrane region" description="Helical" evidence="10">
    <location>
        <begin position="30"/>
        <end position="48"/>
    </location>
</feature>
<keyword evidence="5" id="KW-0547">Nucleotide-binding</keyword>
<keyword evidence="8" id="KW-0902">Two-component regulatory system</keyword>
<evidence type="ECO:0000256" key="1">
    <source>
        <dbReference type="ARBA" id="ARBA00000085"/>
    </source>
</evidence>
<dbReference type="InterPro" id="IPR036890">
    <property type="entry name" value="HATPase_C_sf"/>
</dbReference>
<dbReference type="InterPro" id="IPR005467">
    <property type="entry name" value="His_kinase_dom"/>
</dbReference>
<dbReference type="GO" id="GO:0005524">
    <property type="term" value="F:ATP binding"/>
    <property type="evidence" value="ECO:0007669"/>
    <property type="project" value="UniProtKB-KW"/>
</dbReference>
<keyword evidence="13" id="KW-1185">Reference proteome</keyword>
<dbReference type="SMART" id="SM00388">
    <property type="entry name" value="HisKA"/>
    <property type="match status" value="1"/>
</dbReference>
<keyword evidence="10" id="KW-1133">Transmembrane helix</keyword>
<dbReference type="PRINTS" id="PR00344">
    <property type="entry name" value="BCTRLSENSOR"/>
</dbReference>
<feature type="transmembrane region" description="Helical" evidence="10">
    <location>
        <begin position="156"/>
        <end position="180"/>
    </location>
</feature>
<evidence type="ECO:0000313" key="13">
    <source>
        <dbReference type="Proteomes" id="UP000317243"/>
    </source>
</evidence>
<evidence type="ECO:0000256" key="9">
    <source>
        <dbReference type="SAM" id="Coils"/>
    </source>
</evidence>
<feature type="transmembrane region" description="Helical" evidence="10">
    <location>
        <begin position="55"/>
        <end position="75"/>
    </location>
</feature>
<dbReference type="PANTHER" id="PTHR43065:SF10">
    <property type="entry name" value="PEROXIDE STRESS-ACTIVATED HISTIDINE KINASE MAK3"/>
    <property type="match status" value="1"/>
</dbReference>
<feature type="domain" description="Histidine kinase" evidence="11">
    <location>
        <begin position="227"/>
        <end position="434"/>
    </location>
</feature>
<comment type="caution">
    <text evidence="12">The sequence shown here is derived from an EMBL/GenBank/DDBJ whole genome shotgun (WGS) entry which is preliminary data.</text>
</comment>
<dbReference type="EMBL" id="SIHI01000001">
    <property type="protein sequence ID" value="TWT58563.1"/>
    <property type="molecule type" value="Genomic_DNA"/>
</dbReference>
<dbReference type="InterPro" id="IPR003594">
    <property type="entry name" value="HATPase_dom"/>
</dbReference>
<evidence type="ECO:0000256" key="8">
    <source>
        <dbReference type="ARBA" id="ARBA00023012"/>
    </source>
</evidence>
<dbReference type="Proteomes" id="UP000317243">
    <property type="component" value="Unassembled WGS sequence"/>
</dbReference>
<gene>
    <name evidence="12" type="primary">zraS_2</name>
    <name evidence="12" type="ORF">KOR42_19450</name>
</gene>
<feature type="coiled-coil region" evidence="9">
    <location>
        <begin position="191"/>
        <end position="218"/>
    </location>
</feature>
<dbReference type="InterPro" id="IPR003661">
    <property type="entry name" value="HisK_dim/P_dom"/>
</dbReference>
<evidence type="ECO:0000256" key="7">
    <source>
        <dbReference type="ARBA" id="ARBA00022840"/>
    </source>
</evidence>
<keyword evidence="7" id="KW-0067">ATP-binding</keyword>
<keyword evidence="3" id="KW-0597">Phosphoprotein</keyword>
<keyword evidence="10" id="KW-0812">Transmembrane</keyword>
<evidence type="ECO:0000313" key="12">
    <source>
        <dbReference type="EMBL" id="TWT58563.1"/>
    </source>
</evidence>
<evidence type="ECO:0000259" key="11">
    <source>
        <dbReference type="PROSITE" id="PS50109"/>
    </source>
</evidence>
<dbReference type="RefSeq" id="WP_146509043.1">
    <property type="nucleotide sequence ID" value="NZ_SIHI01000001.1"/>
</dbReference>
<sequence length="434" mass="48985">MSDSEPNDDVPDSDLTIEANWQLRAESITLRIRWFGLIVGYLLVNFLSPTPSQPYLNGILTVGAVYALFDLAWHYRGEVFFSRFPLFVSFMEAVFIGLLCHYDEGINSPFRLYYFLSLLVCSLRYSPSVTYSTFALHAVSYSTLAFEPGELSRQDFVSLVLMLIFMGWVTWAGTALSNLLRQTGRKLTLLNQELEGRIQRRTEELQESQAILVQQEKQAAFGLLAAGIAHEVGNPLTAISSLVQMMNRQELDPESQDRLKLIDEQLRRITRTLRELIEFSRPGTKMLQRIDIHEVIRNALDIAKYYKRKKGKTIKTEFPENLPRVTAVRDEILQVFLNLILNGLDATEEGGTIEIIVRVQNDALEIDVADDGCGIPLESQEQLFQPYFTTKSNGTGLGLFVCRNITRSAGGTMNLVQSTPGVGTVFRVTLPIIQ</sequence>
<dbReference type="PROSITE" id="PS50109">
    <property type="entry name" value="HIS_KIN"/>
    <property type="match status" value="1"/>
</dbReference>
<feature type="transmembrane region" description="Helical" evidence="10">
    <location>
        <begin position="112"/>
        <end position="136"/>
    </location>
</feature>
<feature type="transmembrane region" description="Helical" evidence="10">
    <location>
        <begin position="81"/>
        <end position="100"/>
    </location>
</feature>
<evidence type="ECO:0000256" key="5">
    <source>
        <dbReference type="ARBA" id="ARBA00022741"/>
    </source>
</evidence>
<accession>A0A5C5X8F1</accession>
<organism evidence="12 13">
    <name type="scientific">Thalassoglobus neptunius</name>
    <dbReference type="NCBI Taxonomy" id="1938619"/>
    <lineage>
        <taxon>Bacteria</taxon>
        <taxon>Pseudomonadati</taxon>
        <taxon>Planctomycetota</taxon>
        <taxon>Planctomycetia</taxon>
        <taxon>Planctomycetales</taxon>
        <taxon>Planctomycetaceae</taxon>
        <taxon>Thalassoglobus</taxon>
    </lineage>
</organism>
<dbReference type="Pfam" id="PF00512">
    <property type="entry name" value="HisKA"/>
    <property type="match status" value="1"/>
</dbReference>
<dbReference type="CDD" id="cd00075">
    <property type="entry name" value="HATPase"/>
    <property type="match status" value="1"/>
</dbReference>
<evidence type="ECO:0000256" key="4">
    <source>
        <dbReference type="ARBA" id="ARBA00022679"/>
    </source>
</evidence>
<dbReference type="OrthoDB" id="226486at2"/>
<dbReference type="SMART" id="SM00387">
    <property type="entry name" value="HATPase_c"/>
    <property type="match status" value="1"/>
</dbReference>
<keyword evidence="6" id="KW-0418">Kinase</keyword>
<dbReference type="SUPFAM" id="SSF47384">
    <property type="entry name" value="Homodimeric domain of signal transducing histidine kinase"/>
    <property type="match status" value="1"/>
</dbReference>
<evidence type="ECO:0000256" key="2">
    <source>
        <dbReference type="ARBA" id="ARBA00012438"/>
    </source>
</evidence>
<evidence type="ECO:0000256" key="3">
    <source>
        <dbReference type="ARBA" id="ARBA00022553"/>
    </source>
</evidence>
<dbReference type="EC" id="2.7.13.3" evidence="2"/>
<dbReference type="AlphaFoldDB" id="A0A5C5X8F1"/>
<evidence type="ECO:0000256" key="10">
    <source>
        <dbReference type="SAM" id="Phobius"/>
    </source>
</evidence>
<protein>
    <recommendedName>
        <fullName evidence="2">histidine kinase</fullName>
        <ecNumber evidence="2">2.7.13.3</ecNumber>
    </recommendedName>
</protein>
<dbReference type="GO" id="GO:0000155">
    <property type="term" value="F:phosphorelay sensor kinase activity"/>
    <property type="evidence" value="ECO:0007669"/>
    <property type="project" value="InterPro"/>
</dbReference>
<keyword evidence="10" id="KW-0472">Membrane</keyword>
<dbReference type="Pfam" id="PF02518">
    <property type="entry name" value="HATPase_c"/>
    <property type="match status" value="1"/>
</dbReference>
<keyword evidence="9" id="KW-0175">Coiled coil</keyword>
<name>A0A5C5X8F1_9PLAN</name>
<dbReference type="Gene3D" id="3.30.565.10">
    <property type="entry name" value="Histidine kinase-like ATPase, C-terminal domain"/>
    <property type="match status" value="1"/>
</dbReference>